<gene>
    <name evidence="1" type="ORF">GCM10009119_12120</name>
</gene>
<protein>
    <recommendedName>
        <fullName evidence="3">PepSY-like beta-lactamase-inhibitor</fullName>
    </recommendedName>
</protein>
<dbReference type="RefSeq" id="WP_343849513.1">
    <property type="nucleotide sequence ID" value="NZ_BAAAFI010000004.1"/>
</dbReference>
<name>A0ABN1MYA3_9BACT</name>
<dbReference type="PROSITE" id="PS51257">
    <property type="entry name" value="PROKAR_LIPOPROTEIN"/>
    <property type="match status" value="1"/>
</dbReference>
<evidence type="ECO:0000313" key="2">
    <source>
        <dbReference type="Proteomes" id="UP001500469"/>
    </source>
</evidence>
<keyword evidence="2" id="KW-1185">Reference proteome</keyword>
<dbReference type="EMBL" id="BAAAFI010000004">
    <property type="protein sequence ID" value="GAA0878244.1"/>
    <property type="molecule type" value="Genomic_DNA"/>
</dbReference>
<organism evidence="1 2">
    <name type="scientific">Algoriphagus jejuensis</name>
    <dbReference type="NCBI Taxonomy" id="419934"/>
    <lineage>
        <taxon>Bacteria</taxon>
        <taxon>Pseudomonadati</taxon>
        <taxon>Bacteroidota</taxon>
        <taxon>Cytophagia</taxon>
        <taxon>Cytophagales</taxon>
        <taxon>Cyclobacteriaceae</taxon>
        <taxon>Algoriphagus</taxon>
    </lineage>
</organism>
<evidence type="ECO:0008006" key="3">
    <source>
        <dbReference type="Google" id="ProtNLM"/>
    </source>
</evidence>
<dbReference type="Proteomes" id="UP001500469">
    <property type="component" value="Unassembled WGS sequence"/>
</dbReference>
<comment type="caution">
    <text evidence="1">The sequence shown here is derived from an EMBL/GenBank/DDBJ whole genome shotgun (WGS) entry which is preliminary data.</text>
</comment>
<evidence type="ECO:0000313" key="1">
    <source>
        <dbReference type="EMBL" id="GAA0878244.1"/>
    </source>
</evidence>
<reference evidence="2" key="1">
    <citation type="journal article" date="2019" name="Int. J. Syst. Evol. Microbiol.">
        <title>The Global Catalogue of Microorganisms (GCM) 10K type strain sequencing project: providing services to taxonomists for standard genome sequencing and annotation.</title>
        <authorList>
            <consortium name="The Broad Institute Genomics Platform"/>
            <consortium name="The Broad Institute Genome Sequencing Center for Infectious Disease"/>
            <person name="Wu L."/>
            <person name="Ma J."/>
        </authorList>
    </citation>
    <scope>NUCLEOTIDE SEQUENCE [LARGE SCALE GENOMIC DNA]</scope>
    <source>
        <strain evidence="2">JCM 16112</strain>
    </source>
</reference>
<sequence length="127" mass="14182">MKTQLIIYPALMASLFFACGEKSEDTYEDSIEAQNEMSGEMHEGDTNYVKRDGTLLQGSIDQMDSVNLPAPIINAIEAESSLSKDKITGTRRYTENSLNYYEVTFATDAQESKTVVFDENGMIKSKD</sequence>
<accession>A0ABN1MYA3</accession>
<proteinExistence type="predicted"/>